<accession>A0A835S961</accession>
<organism evidence="2 3">
    <name type="scientific">Vanilla planifolia</name>
    <name type="common">Vanilla</name>
    <dbReference type="NCBI Taxonomy" id="51239"/>
    <lineage>
        <taxon>Eukaryota</taxon>
        <taxon>Viridiplantae</taxon>
        <taxon>Streptophyta</taxon>
        <taxon>Embryophyta</taxon>
        <taxon>Tracheophyta</taxon>
        <taxon>Spermatophyta</taxon>
        <taxon>Magnoliopsida</taxon>
        <taxon>Liliopsida</taxon>
        <taxon>Asparagales</taxon>
        <taxon>Orchidaceae</taxon>
        <taxon>Vanilloideae</taxon>
        <taxon>Vanilleae</taxon>
        <taxon>Vanilla</taxon>
    </lineage>
</organism>
<feature type="region of interest" description="Disordered" evidence="1">
    <location>
        <begin position="1"/>
        <end position="28"/>
    </location>
</feature>
<evidence type="ECO:0000256" key="1">
    <source>
        <dbReference type="SAM" id="MobiDB-lite"/>
    </source>
</evidence>
<dbReference type="Proteomes" id="UP000636800">
    <property type="component" value="Chromosome 1"/>
</dbReference>
<keyword evidence="3" id="KW-1185">Reference proteome</keyword>
<dbReference type="EMBL" id="JADCNL010000001">
    <property type="protein sequence ID" value="KAG0499812.1"/>
    <property type="molecule type" value="Genomic_DNA"/>
</dbReference>
<evidence type="ECO:0000313" key="3">
    <source>
        <dbReference type="Proteomes" id="UP000636800"/>
    </source>
</evidence>
<dbReference type="AlphaFoldDB" id="A0A835S961"/>
<sequence>MLGGPAHIESKERQATRRQRGRRGFEDESAEVVVGWRRQRIRPEPAVVARRATEIDS</sequence>
<comment type="caution">
    <text evidence="2">The sequence shown here is derived from an EMBL/GenBank/DDBJ whole genome shotgun (WGS) entry which is preliminary data.</text>
</comment>
<gene>
    <name evidence="2" type="ORF">HPP92_004503</name>
</gene>
<protein>
    <submittedName>
        <fullName evidence="2">Uncharacterized protein</fullName>
    </submittedName>
</protein>
<name>A0A835S961_VANPL</name>
<dbReference type="OrthoDB" id="1870484at2759"/>
<reference evidence="2 3" key="1">
    <citation type="journal article" date="2020" name="Nat. Food">
        <title>A phased Vanilla planifolia genome enables genetic improvement of flavour and production.</title>
        <authorList>
            <person name="Hasing T."/>
            <person name="Tang H."/>
            <person name="Brym M."/>
            <person name="Khazi F."/>
            <person name="Huang T."/>
            <person name="Chambers A.H."/>
        </authorList>
    </citation>
    <scope>NUCLEOTIDE SEQUENCE [LARGE SCALE GENOMIC DNA]</scope>
    <source>
        <tissue evidence="2">Leaf</tissue>
    </source>
</reference>
<evidence type="ECO:0000313" key="2">
    <source>
        <dbReference type="EMBL" id="KAG0499812.1"/>
    </source>
</evidence>
<proteinExistence type="predicted"/>